<dbReference type="Proteomes" id="UP000784294">
    <property type="component" value="Unassembled WGS sequence"/>
</dbReference>
<evidence type="ECO:0000313" key="3">
    <source>
        <dbReference type="Proteomes" id="UP000784294"/>
    </source>
</evidence>
<keyword evidence="3" id="KW-1185">Reference proteome</keyword>
<proteinExistence type="predicted"/>
<sequence length="150" mass="16323">MNLINQSGLNSGSASLDSEDSFELKSNKSSDSETYSVCSRTTDNTDGCAHASPSSGPLNADTGSSDEGVPTSRELGSERTFGLPVVRIPETIDLHLSILLKLQQLADQHLPQLSEQLDRLVCLQTLMRKVSYLRMVNVNIVVTLIFTKII</sequence>
<gene>
    <name evidence="2" type="ORF">PXEA_LOCUS22196</name>
</gene>
<feature type="compositionally biased region" description="Polar residues" evidence="1">
    <location>
        <begin position="52"/>
        <end position="65"/>
    </location>
</feature>
<comment type="caution">
    <text evidence="2">The sequence shown here is derived from an EMBL/GenBank/DDBJ whole genome shotgun (WGS) entry which is preliminary data.</text>
</comment>
<feature type="compositionally biased region" description="Basic and acidic residues" evidence="1">
    <location>
        <begin position="22"/>
        <end position="31"/>
    </location>
</feature>
<name>A0A3S5AGP0_9PLAT</name>
<protein>
    <submittedName>
        <fullName evidence="2">Uncharacterized protein</fullName>
    </submittedName>
</protein>
<evidence type="ECO:0000313" key="2">
    <source>
        <dbReference type="EMBL" id="VEL28756.1"/>
    </source>
</evidence>
<dbReference type="EMBL" id="CAAALY010097579">
    <property type="protein sequence ID" value="VEL28756.1"/>
    <property type="molecule type" value="Genomic_DNA"/>
</dbReference>
<reference evidence="2" key="1">
    <citation type="submission" date="2018-11" db="EMBL/GenBank/DDBJ databases">
        <authorList>
            <consortium name="Pathogen Informatics"/>
        </authorList>
    </citation>
    <scope>NUCLEOTIDE SEQUENCE</scope>
</reference>
<feature type="region of interest" description="Disordered" evidence="1">
    <location>
        <begin position="1"/>
        <end position="77"/>
    </location>
</feature>
<evidence type="ECO:0000256" key="1">
    <source>
        <dbReference type="SAM" id="MobiDB-lite"/>
    </source>
</evidence>
<dbReference type="AlphaFoldDB" id="A0A3S5AGP0"/>
<organism evidence="2 3">
    <name type="scientific">Protopolystoma xenopodis</name>
    <dbReference type="NCBI Taxonomy" id="117903"/>
    <lineage>
        <taxon>Eukaryota</taxon>
        <taxon>Metazoa</taxon>
        <taxon>Spiralia</taxon>
        <taxon>Lophotrochozoa</taxon>
        <taxon>Platyhelminthes</taxon>
        <taxon>Monogenea</taxon>
        <taxon>Polyopisthocotylea</taxon>
        <taxon>Polystomatidea</taxon>
        <taxon>Polystomatidae</taxon>
        <taxon>Protopolystoma</taxon>
    </lineage>
</organism>
<feature type="compositionally biased region" description="Polar residues" evidence="1">
    <location>
        <begin position="1"/>
        <end position="16"/>
    </location>
</feature>
<feature type="compositionally biased region" description="Polar residues" evidence="1">
    <location>
        <begin position="32"/>
        <end position="45"/>
    </location>
</feature>
<accession>A0A3S5AGP0</accession>